<protein>
    <submittedName>
        <fullName evidence="2">Uncharacterized protein</fullName>
    </submittedName>
</protein>
<keyword evidence="1" id="KW-0812">Transmembrane</keyword>
<reference evidence="2 3" key="1">
    <citation type="journal article" date="2018" name="Sci. Rep.">
        <title>Comparative genomics provides insights into the lifestyle and reveals functional heterogeneity of dark septate endophytic fungi.</title>
        <authorList>
            <person name="Knapp D.G."/>
            <person name="Nemeth J.B."/>
            <person name="Barry K."/>
            <person name="Hainaut M."/>
            <person name="Henrissat B."/>
            <person name="Johnson J."/>
            <person name="Kuo A."/>
            <person name="Lim J.H.P."/>
            <person name="Lipzen A."/>
            <person name="Nolan M."/>
            <person name="Ohm R.A."/>
            <person name="Tamas L."/>
            <person name="Grigoriev I.V."/>
            <person name="Spatafora J.W."/>
            <person name="Nagy L.G."/>
            <person name="Kovacs G.M."/>
        </authorList>
    </citation>
    <scope>NUCLEOTIDE SEQUENCE [LARGE SCALE GENOMIC DNA]</scope>
    <source>
        <strain evidence="2 3">DSE2036</strain>
    </source>
</reference>
<evidence type="ECO:0000313" key="3">
    <source>
        <dbReference type="Proteomes" id="UP000244855"/>
    </source>
</evidence>
<sequence>MNHGGQWEANLYGAWAGLAFLVAIGEHSIFFSFLLVSILTPTNQSWNQLMITLSRNKQNAFYPRNSIDEFPNMKATRSSVRS</sequence>
<evidence type="ECO:0000313" key="2">
    <source>
        <dbReference type="EMBL" id="PVH94853.1"/>
    </source>
</evidence>
<dbReference type="AlphaFoldDB" id="A0A2V1DBE2"/>
<gene>
    <name evidence="2" type="ORF">DM02DRAFT_175737</name>
</gene>
<accession>A0A2V1DBE2</accession>
<feature type="transmembrane region" description="Helical" evidence="1">
    <location>
        <begin position="12"/>
        <end position="40"/>
    </location>
</feature>
<keyword evidence="1" id="KW-0472">Membrane</keyword>
<keyword evidence="3" id="KW-1185">Reference proteome</keyword>
<organism evidence="2 3">
    <name type="scientific">Periconia macrospinosa</name>
    <dbReference type="NCBI Taxonomy" id="97972"/>
    <lineage>
        <taxon>Eukaryota</taxon>
        <taxon>Fungi</taxon>
        <taxon>Dikarya</taxon>
        <taxon>Ascomycota</taxon>
        <taxon>Pezizomycotina</taxon>
        <taxon>Dothideomycetes</taxon>
        <taxon>Pleosporomycetidae</taxon>
        <taxon>Pleosporales</taxon>
        <taxon>Massarineae</taxon>
        <taxon>Periconiaceae</taxon>
        <taxon>Periconia</taxon>
    </lineage>
</organism>
<dbReference type="EMBL" id="KZ805518">
    <property type="protein sequence ID" value="PVH94853.1"/>
    <property type="molecule type" value="Genomic_DNA"/>
</dbReference>
<name>A0A2V1DBE2_9PLEO</name>
<proteinExistence type="predicted"/>
<evidence type="ECO:0000256" key="1">
    <source>
        <dbReference type="SAM" id="Phobius"/>
    </source>
</evidence>
<keyword evidence="1" id="KW-1133">Transmembrane helix</keyword>
<dbReference type="Proteomes" id="UP000244855">
    <property type="component" value="Unassembled WGS sequence"/>
</dbReference>